<keyword evidence="3" id="KW-1185">Reference proteome</keyword>
<dbReference type="OrthoDB" id="138672at2"/>
<feature type="transmembrane region" description="Helical" evidence="1">
    <location>
        <begin position="524"/>
        <end position="546"/>
    </location>
</feature>
<evidence type="ECO:0000313" key="2">
    <source>
        <dbReference type="EMBL" id="AKI97543.1"/>
    </source>
</evidence>
<dbReference type="Pfam" id="PF16949">
    <property type="entry name" value="ABC_tran_2"/>
    <property type="match status" value="1"/>
</dbReference>
<feature type="transmembrane region" description="Helical" evidence="1">
    <location>
        <begin position="34"/>
        <end position="55"/>
    </location>
</feature>
<sequence>MELKRLISLIWTIANANYGFSNIKYTYSKDKKRLWILVLMAYVIGVLIFSFVYFYKPLLVNSYRQLAAIGMERLFLANAFVSSGVIGFMTGFFLLINTLFFSKDMKVLTTLPLKASEVVTAKLFTVIIFQMLVSIVILLPSLIYFGLKNNMGVSYWIYTAVLFLLSQIFPMLFQTVLVLPLSRVVRFSKLKDFMLYFLGGAALAGSLVALFFIYRSSFSGGKEGLDFANFLADPNALINKLTYIYPPAFFATKTLLGSGIVGSLWLLGNIGLHGLVFAFTIWFAKKYYYDTYSELQEFYAMRKDVTSEELIEKLSKERSCLSILHSREWKYFLRVPSFALNGLAGTLIMPVMALMFIYIYRGNPQVGEQIDSFLFAVKDFYVPIGILAGVLVSSMNGLAASTFSREGKLLSELKVLPLSATDIFKAKFLNIMEVGAMGILFMTVVLHIMFGGTVLQDVLIVLLSLIVSAFLNLIQFMIDAIRPLLNWDNPQRAIKQNWNVALSIFIVFGFVGGFGFLITRTIDVISPALLTILITFSSIAGFLALLKPALKKIEQLIFRDV</sequence>
<protein>
    <submittedName>
        <fullName evidence="2">Uncharacterized protein</fullName>
    </submittedName>
</protein>
<evidence type="ECO:0000256" key="1">
    <source>
        <dbReference type="SAM" id="Phobius"/>
    </source>
</evidence>
<feature type="transmembrane region" description="Helical" evidence="1">
    <location>
        <begin position="434"/>
        <end position="452"/>
    </location>
</feature>
<feature type="transmembrane region" description="Helical" evidence="1">
    <location>
        <begin position="380"/>
        <end position="399"/>
    </location>
</feature>
<proteinExistence type="predicted"/>
<evidence type="ECO:0000313" key="3">
    <source>
        <dbReference type="Proteomes" id="UP000035159"/>
    </source>
</evidence>
<dbReference type="PATRIC" id="fig|1330330.3.peg.1344"/>
<feature type="transmembrane region" description="Helical" evidence="1">
    <location>
        <begin position="193"/>
        <end position="214"/>
    </location>
</feature>
<keyword evidence="1" id="KW-1133">Transmembrane helix</keyword>
<dbReference type="STRING" id="1330330.IX53_06630"/>
<accession>A0A0G2ZFJ9</accession>
<feature type="transmembrane region" description="Helical" evidence="1">
    <location>
        <begin position="338"/>
        <end position="360"/>
    </location>
</feature>
<feature type="transmembrane region" description="Helical" evidence="1">
    <location>
        <begin position="498"/>
        <end position="518"/>
    </location>
</feature>
<feature type="transmembrane region" description="Helical" evidence="1">
    <location>
        <begin position="458"/>
        <end position="478"/>
    </location>
</feature>
<keyword evidence="1" id="KW-0472">Membrane</keyword>
<reference evidence="2 3" key="1">
    <citation type="submission" date="2015-04" db="EMBL/GenBank/DDBJ databases">
        <title>Complete Genome Sequence of Kosmotoga pacifica SLHLJ1.</title>
        <authorList>
            <person name="Jiang L.J."/>
            <person name="Shao Z.Z."/>
            <person name="Jebbar M."/>
        </authorList>
    </citation>
    <scope>NUCLEOTIDE SEQUENCE [LARGE SCALE GENOMIC DNA]</scope>
    <source>
        <strain evidence="2 3">SLHLJ1</strain>
    </source>
</reference>
<dbReference type="Proteomes" id="UP000035159">
    <property type="component" value="Chromosome"/>
</dbReference>
<dbReference type="AlphaFoldDB" id="A0A0G2ZFJ9"/>
<feature type="transmembrane region" description="Helical" evidence="1">
    <location>
        <begin position="123"/>
        <end position="143"/>
    </location>
</feature>
<dbReference type="KEGG" id="kpf:IX53_06630"/>
<keyword evidence="1" id="KW-0812">Transmembrane</keyword>
<feature type="transmembrane region" description="Helical" evidence="1">
    <location>
        <begin position="75"/>
        <end position="102"/>
    </location>
</feature>
<dbReference type="RefSeq" id="WP_047754678.1">
    <property type="nucleotide sequence ID" value="NZ_CAJUHA010000014.1"/>
</dbReference>
<feature type="transmembrane region" description="Helical" evidence="1">
    <location>
        <begin position="264"/>
        <end position="284"/>
    </location>
</feature>
<dbReference type="EMBL" id="CP011232">
    <property type="protein sequence ID" value="AKI97543.1"/>
    <property type="molecule type" value="Genomic_DNA"/>
</dbReference>
<name>A0A0G2ZFJ9_9BACT</name>
<dbReference type="InterPro" id="IPR031599">
    <property type="entry name" value="ABC_tran_2"/>
</dbReference>
<feature type="transmembrane region" description="Helical" evidence="1">
    <location>
        <begin position="155"/>
        <end position="181"/>
    </location>
</feature>
<organism evidence="2 3">
    <name type="scientific">Kosmotoga pacifica</name>
    <dbReference type="NCBI Taxonomy" id="1330330"/>
    <lineage>
        <taxon>Bacteria</taxon>
        <taxon>Thermotogati</taxon>
        <taxon>Thermotogota</taxon>
        <taxon>Thermotogae</taxon>
        <taxon>Kosmotogales</taxon>
        <taxon>Kosmotogaceae</taxon>
        <taxon>Kosmotoga</taxon>
    </lineage>
</organism>
<gene>
    <name evidence="2" type="ORF">IX53_06630</name>
</gene>